<dbReference type="Pfam" id="PF20587">
    <property type="entry name" value="DUF6789"/>
    <property type="match status" value="1"/>
</dbReference>
<name>A0A345EA35_9EURY</name>
<feature type="transmembrane region" description="Helical" evidence="1">
    <location>
        <begin position="31"/>
        <end position="56"/>
    </location>
</feature>
<dbReference type="KEGG" id="haq:DU484_03815"/>
<evidence type="ECO:0000256" key="1">
    <source>
        <dbReference type="SAM" id="Phobius"/>
    </source>
</evidence>
<dbReference type="EMBL" id="CP031148">
    <property type="protein sequence ID" value="AXG09057.1"/>
    <property type="molecule type" value="Genomic_DNA"/>
</dbReference>
<dbReference type="OrthoDB" id="342717at2157"/>
<sequence length="167" mass="17714">MGEGSRQPAAVEEPALGESGEPLTLRSVASAFVGGLAGIVVMSPLIAGVPILLGVFRLDSLARFADFVISQADAVLGLLFFVAGGVVVLPLFFLVTATFLPPREPRYLRGATISSLFWIAFVYIFWPGAGVVVDATFLVVTLVSHWIYGAVLGLVMQRLTGIPEHDV</sequence>
<keyword evidence="1" id="KW-0472">Membrane</keyword>
<protein>
    <submittedName>
        <fullName evidence="3">Cytochrome C oxidase subunit I</fullName>
    </submittedName>
</protein>
<dbReference type="EMBL" id="CP031150">
    <property type="protein sequence ID" value="AXG05721.1"/>
    <property type="molecule type" value="Genomic_DNA"/>
</dbReference>
<evidence type="ECO:0000313" key="3">
    <source>
        <dbReference type="EMBL" id="AXG09057.1"/>
    </source>
</evidence>
<feature type="transmembrane region" description="Helical" evidence="1">
    <location>
        <begin position="107"/>
        <end position="126"/>
    </location>
</feature>
<keyword evidence="1" id="KW-0812">Transmembrane</keyword>
<dbReference type="AlphaFoldDB" id="A0A345EA35"/>
<dbReference type="GeneID" id="37286075"/>
<gene>
    <name evidence="3" type="ORF">DU484_03815</name>
    <name evidence="2" type="ORF">DU500_04300</name>
</gene>
<dbReference type="InterPro" id="IPR046739">
    <property type="entry name" value="DUF6789"/>
</dbReference>
<dbReference type="Proteomes" id="UP000252985">
    <property type="component" value="Chromosome"/>
</dbReference>
<feature type="transmembrane region" description="Helical" evidence="1">
    <location>
        <begin position="132"/>
        <end position="155"/>
    </location>
</feature>
<evidence type="ECO:0000313" key="2">
    <source>
        <dbReference type="EMBL" id="AXG05721.1"/>
    </source>
</evidence>
<reference evidence="2 5" key="2">
    <citation type="submission" date="2018-07" db="EMBL/GenBank/DDBJ databases">
        <title>Genome sequences of Haloplanus sp. CBA1113.</title>
        <authorList>
            <person name="Kim Y.B."/>
            <person name="Roh S.W."/>
        </authorList>
    </citation>
    <scope>NUCLEOTIDE SEQUENCE [LARGE SCALE GENOMIC DNA]</scope>
    <source>
        <strain evidence="2 5">CBA1113</strain>
    </source>
</reference>
<dbReference type="Proteomes" id="UP000253273">
    <property type="component" value="Chromosome"/>
</dbReference>
<evidence type="ECO:0000313" key="5">
    <source>
        <dbReference type="Proteomes" id="UP000253273"/>
    </source>
</evidence>
<proteinExistence type="predicted"/>
<accession>A0A345EA35</accession>
<dbReference type="RefSeq" id="WP_114584870.1">
    <property type="nucleotide sequence ID" value="NZ_CP031148.1"/>
</dbReference>
<organism evidence="3 4">
    <name type="scientific">Haloplanus rubicundus</name>
    <dbReference type="NCBI Taxonomy" id="1547898"/>
    <lineage>
        <taxon>Archaea</taxon>
        <taxon>Methanobacteriati</taxon>
        <taxon>Methanobacteriota</taxon>
        <taxon>Stenosarchaea group</taxon>
        <taxon>Halobacteria</taxon>
        <taxon>Halobacteriales</taxon>
        <taxon>Haloferacaceae</taxon>
        <taxon>Haloplanus</taxon>
    </lineage>
</organism>
<keyword evidence="5" id="KW-1185">Reference proteome</keyword>
<reference evidence="3 4" key="1">
    <citation type="submission" date="2018-07" db="EMBL/GenBank/DDBJ databases">
        <title>Genome sequences of Haloplanus sp. CBA1112.</title>
        <authorList>
            <person name="Kim Y.B."/>
            <person name="Roh S.W."/>
        </authorList>
    </citation>
    <scope>NUCLEOTIDE SEQUENCE [LARGE SCALE GENOMIC DNA]</scope>
    <source>
        <strain evidence="3 4">CBA1112</strain>
    </source>
</reference>
<feature type="transmembrane region" description="Helical" evidence="1">
    <location>
        <begin position="76"/>
        <end position="100"/>
    </location>
</feature>
<accession>A0A345E0J9</accession>
<dbReference type="KEGG" id="haj:DU500_04300"/>
<keyword evidence="1" id="KW-1133">Transmembrane helix</keyword>
<evidence type="ECO:0000313" key="4">
    <source>
        <dbReference type="Proteomes" id="UP000252985"/>
    </source>
</evidence>